<dbReference type="Proteomes" id="UP001501231">
    <property type="component" value="Unassembled WGS sequence"/>
</dbReference>
<feature type="transmembrane region" description="Helical" evidence="4">
    <location>
        <begin position="348"/>
        <end position="368"/>
    </location>
</feature>
<keyword evidence="2" id="KW-0067">ATP-binding</keyword>
<evidence type="ECO:0000256" key="2">
    <source>
        <dbReference type="ARBA" id="ARBA00022840"/>
    </source>
</evidence>
<evidence type="ECO:0000256" key="1">
    <source>
        <dbReference type="ARBA" id="ARBA00022741"/>
    </source>
</evidence>
<feature type="transmembrane region" description="Helical" evidence="4">
    <location>
        <begin position="299"/>
        <end position="327"/>
    </location>
</feature>
<protein>
    <recommendedName>
        <fullName evidence="5">Protein kinase domain-containing protein</fullName>
    </recommendedName>
</protein>
<dbReference type="SUPFAM" id="SSF56112">
    <property type="entry name" value="Protein kinase-like (PK-like)"/>
    <property type="match status" value="1"/>
</dbReference>
<dbReference type="SMART" id="SM00220">
    <property type="entry name" value="S_TKc"/>
    <property type="match status" value="1"/>
</dbReference>
<evidence type="ECO:0000313" key="7">
    <source>
        <dbReference type="Proteomes" id="UP001501231"/>
    </source>
</evidence>
<keyword evidence="7" id="KW-1185">Reference proteome</keyword>
<dbReference type="PANTHER" id="PTHR44329:SF298">
    <property type="entry name" value="MIXED LINEAGE KINASE DOMAIN-LIKE PROTEIN"/>
    <property type="match status" value="1"/>
</dbReference>
<keyword evidence="4" id="KW-0472">Membrane</keyword>
<gene>
    <name evidence="6" type="ORF">GCM10010191_31580</name>
</gene>
<evidence type="ECO:0000256" key="3">
    <source>
        <dbReference type="SAM" id="MobiDB-lite"/>
    </source>
</evidence>
<feature type="domain" description="Protein kinase" evidence="5">
    <location>
        <begin position="16"/>
        <end position="297"/>
    </location>
</feature>
<organism evidence="6 7">
    <name type="scientific">Actinomadura vinacea</name>
    <dbReference type="NCBI Taxonomy" id="115336"/>
    <lineage>
        <taxon>Bacteria</taxon>
        <taxon>Bacillati</taxon>
        <taxon>Actinomycetota</taxon>
        <taxon>Actinomycetes</taxon>
        <taxon>Streptosporangiales</taxon>
        <taxon>Thermomonosporaceae</taxon>
        <taxon>Actinomadura</taxon>
    </lineage>
</organism>
<feature type="region of interest" description="Disordered" evidence="3">
    <location>
        <begin position="220"/>
        <end position="281"/>
    </location>
</feature>
<sequence>MGRETNTAGIRHLGQYRLLDRVGGGVGVVHRAADASGRDVAIRVLPPGEYDLARMKEVRSPYVVDVLDGDGDGAPPYIVSRFVPGRPLGEWLTAPLQGAELRRLALGLAKAIAALHRTGLTHGDLRPDHILVVDGAPVVIDFGLVPGGPAADLRAWTCNVAFAATADPECFGEDYPAAARGEAIPEPLRLLLRAAWTCSITPEGLAEALAAVELTSLEEPEPHLTPAPPDRAAASAAPRSEHAPAEEARLTPAASRPVQAPGEEERSAVSPPASEASRLAAPDRRAAHEMAVARAWARLLTVMVMVIAVGIAIALPLAGIFLSLVAVTVLRAGADGAARALVRTALSVPYAAAAAVLVTLGLAGMSAVKVEVDPLGACAFGAGAAVGVLWAGPGVRGPRRGLEAAFASVVRAPRRIALAGIVLGVLALCAVVAAISLTPSLAPLYGLQSGLENAVGRFQSALL</sequence>
<evidence type="ECO:0000256" key="4">
    <source>
        <dbReference type="SAM" id="Phobius"/>
    </source>
</evidence>
<dbReference type="PROSITE" id="PS50011">
    <property type="entry name" value="PROTEIN_KINASE_DOM"/>
    <property type="match status" value="1"/>
</dbReference>
<dbReference type="InterPro" id="IPR051681">
    <property type="entry name" value="Ser/Thr_Kinases-Pseudokinases"/>
</dbReference>
<feature type="transmembrane region" description="Helical" evidence="4">
    <location>
        <begin position="416"/>
        <end position="437"/>
    </location>
</feature>
<keyword evidence="1" id="KW-0547">Nucleotide-binding</keyword>
<dbReference type="InterPro" id="IPR000719">
    <property type="entry name" value="Prot_kinase_dom"/>
</dbReference>
<dbReference type="PANTHER" id="PTHR44329">
    <property type="entry name" value="SERINE/THREONINE-PROTEIN KINASE TNNI3K-RELATED"/>
    <property type="match status" value="1"/>
</dbReference>
<comment type="caution">
    <text evidence="6">The sequence shown here is derived from an EMBL/GenBank/DDBJ whole genome shotgun (WGS) entry which is preliminary data.</text>
</comment>
<feature type="transmembrane region" description="Helical" evidence="4">
    <location>
        <begin position="374"/>
        <end position="395"/>
    </location>
</feature>
<reference evidence="6 7" key="1">
    <citation type="journal article" date="2019" name="Int. J. Syst. Evol. Microbiol.">
        <title>The Global Catalogue of Microorganisms (GCM) 10K type strain sequencing project: providing services to taxonomists for standard genome sequencing and annotation.</title>
        <authorList>
            <consortium name="The Broad Institute Genomics Platform"/>
            <consortium name="The Broad Institute Genome Sequencing Center for Infectious Disease"/>
            <person name="Wu L."/>
            <person name="Ma J."/>
        </authorList>
    </citation>
    <scope>NUCLEOTIDE SEQUENCE [LARGE SCALE GENOMIC DNA]</scope>
    <source>
        <strain evidence="6 7">JCM 3325</strain>
    </source>
</reference>
<evidence type="ECO:0000259" key="5">
    <source>
        <dbReference type="PROSITE" id="PS50011"/>
    </source>
</evidence>
<feature type="compositionally biased region" description="Basic and acidic residues" evidence="3">
    <location>
        <begin position="239"/>
        <end position="249"/>
    </location>
</feature>
<accession>A0ABN3J1S8</accession>
<keyword evidence="4" id="KW-1133">Transmembrane helix</keyword>
<keyword evidence="4" id="KW-0812">Transmembrane</keyword>
<evidence type="ECO:0000313" key="6">
    <source>
        <dbReference type="EMBL" id="GAA2418460.1"/>
    </source>
</evidence>
<dbReference type="Gene3D" id="1.10.510.10">
    <property type="entry name" value="Transferase(Phosphotransferase) domain 1"/>
    <property type="match status" value="1"/>
</dbReference>
<name>A0ABN3J1S8_9ACTN</name>
<dbReference type="InterPro" id="IPR011009">
    <property type="entry name" value="Kinase-like_dom_sf"/>
</dbReference>
<dbReference type="Pfam" id="PF00069">
    <property type="entry name" value="Pkinase"/>
    <property type="match status" value="1"/>
</dbReference>
<dbReference type="EMBL" id="BAAARW010000012">
    <property type="protein sequence ID" value="GAA2418460.1"/>
    <property type="molecule type" value="Genomic_DNA"/>
</dbReference>
<dbReference type="RefSeq" id="WP_344589715.1">
    <property type="nucleotide sequence ID" value="NZ_BAAARW010000012.1"/>
</dbReference>
<proteinExistence type="predicted"/>